<evidence type="ECO:0000313" key="8">
    <source>
        <dbReference type="Proteomes" id="UP000886523"/>
    </source>
</evidence>
<keyword evidence="3 6" id="KW-0812">Transmembrane</keyword>
<feature type="transmembrane region" description="Helical" evidence="6">
    <location>
        <begin position="155"/>
        <end position="173"/>
    </location>
</feature>
<dbReference type="PANTHER" id="PTHR12841">
    <property type="entry name" value="PROTEIN UNC-50 HOMOLOG"/>
    <property type="match status" value="1"/>
</dbReference>
<organism evidence="7 8">
    <name type="scientific">Hydnum rufescens UP504</name>
    <dbReference type="NCBI Taxonomy" id="1448309"/>
    <lineage>
        <taxon>Eukaryota</taxon>
        <taxon>Fungi</taxon>
        <taxon>Dikarya</taxon>
        <taxon>Basidiomycota</taxon>
        <taxon>Agaricomycotina</taxon>
        <taxon>Agaricomycetes</taxon>
        <taxon>Cantharellales</taxon>
        <taxon>Hydnaceae</taxon>
        <taxon>Hydnum</taxon>
    </lineage>
</organism>
<dbReference type="Proteomes" id="UP000886523">
    <property type="component" value="Unassembled WGS sequence"/>
</dbReference>
<evidence type="ECO:0000256" key="5">
    <source>
        <dbReference type="ARBA" id="ARBA00023136"/>
    </source>
</evidence>
<dbReference type="GO" id="GO:0000139">
    <property type="term" value="C:Golgi membrane"/>
    <property type="evidence" value="ECO:0007669"/>
    <property type="project" value="TreeGrafter"/>
</dbReference>
<evidence type="ECO:0008006" key="9">
    <source>
        <dbReference type="Google" id="ProtNLM"/>
    </source>
</evidence>
<keyword evidence="5 6" id="KW-0472">Membrane</keyword>
<protein>
    <recommendedName>
        <fullName evidence="9">UNC-50-like protein</fullName>
    </recommendedName>
</protein>
<sequence length="215" mass="24999">MDFELAAWQLSYLCIAPRLVYKHLFYHKQTKNIWSRDDPAMVLLLSACLVFSATAWGIFYGYTIRGIVCLALLMILRDFLIVGVFVATGVWLFSRFFLLPSPPISHQTENSLEWAYAFDVHTNSFFPFYLWLYVIQLFLAPLIDQDRWLSLWLGNTLYLAAFAQYTYITYLGLNALPFLIRSELLLFPLIPLLLTYIVSLLGFNISKAVLAMYFR</sequence>
<dbReference type="AlphaFoldDB" id="A0A9P6B169"/>
<evidence type="ECO:0000256" key="1">
    <source>
        <dbReference type="ARBA" id="ARBA00004141"/>
    </source>
</evidence>
<comment type="subcellular location">
    <subcellularLocation>
        <location evidence="1">Membrane</location>
        <topology evidence="1">Multi-pass membrane protein</topology>
    </subcellularLocation>
</comment>
<name>A0A9P6B169_9AGAM</name>
<keyword evidence="8" id="KW-1185">Reference proteome</keyword>
<keyword evidence="4 6" id="KW-1133">Transmembrane helix</keyword>
<dbReference type="PANTHER" id="PTHR12841:SF6">
    <property type="entry name" value="PROTEIN UNC-50 HOMOLOG"/>
    <property type="match status" value="1"/>
</dbReference>
<feature type="transmembrane region" description="Helical" evidence="6">
    <location>
        <begin position="40"/>
        <end position="60"/>
    </location>
</feature>
<evidence type="ECO:0000313" key="7">
    <source>
        <dbReference type="EMBL" id="KAF9515115.1"/>
    </source>
</evidence>
<evidence type="ECO:0000256" key="2">
    <source>
        <dbReference type="ARBA" id="ARBA00006293"/>
    </source>
</evidence>
<feature type="transmembrane region" description="Helical" evidence="6">
    <location>
        <begin position="67"/>
        <end position="93"/>
    </location>
</feature>
<dbReference type="EMBL" id="MU128953">
    <property type="protein sequence ID" value="KAF9515115.1"/>
    <property type="molecule type" value="Genomic_DNA"/>
</dbReference>
<accession>A0A9P6B169</accession>
<evidence type="ECO:0000256" key="4">
    <source>
        <dbReference type="ARBA" id="ARBA00022989"/>
    </source>
</evidence>
<comment type="caution">
    <text evidence="7">The sequence shown here is derived from an EMBL/GenBank/DDBJ whole genome shotgun (WGS) entry which is preliminary data.</text>
</comment>
<evidence type="ECO:0000256" key="6">
    <source>
        <dbReference type="SAM" id="Phobius"/>
    </source>
</evidence>
<dbReference type="Pfam" id="PF05216">
    <property type="entry name" value="UNC-50"/>
    <property type="match status" value="1"/>
</dbReference>
<feature type="transmembrane region" description="Helical" evidence="6">
    <location>
        <begin position="126"/>
        <end position="143"/>
    </location>
</feature>
<comment type="similarity">
    <text evidence="2">Belongs to the unc-50 family.</text>
</comment>
<feature type="transmembrane region" description="Helical" evidence="6">
    <location>
        <begin position="185"/>
        <end position="205"/>
    </location>
</feature>
<evidence type="ECO:0000256" key="3">
    <source>
        <dbReference type="ARBA" id="ARBA00022692"/>
    </source>
</evidence>
<proteinExistence type="inferred from homology"/>
<dbReference type="InterPro" id="IPR007881">
    <property type="entry name" value="UNC-50"/>
</dbReference>
<reference evidence="7" key="1">
    <citation type="journal article" date="2020" name="Nat. Commun.">
        <title>Large-scale genome sequencing of mycorrhizal fungi provides insights into the early evolution of symbiotic traits.</title>
        <authorList>
            <person name="Miyauchi S."/>
            <person name="Kiss E."/>
            <person name="Kuo A."/>
            <person name="Drula E."/>
            <person name="Kohler A."/>
            <person name="Sanchez-Garcia M."/>
            <person name="Morin E."/>
            <person name="Andreopoulos B."/>
            <person name="Barry K.W."/>
            <person name="Bonito G."/>
            <person name="Buee M."/>
            <person name="Carver A."/>
            <person name="Chen C."/>
            <person name="Cichocki N."/>
            <person name="Clum A."/>
            <person name="Culley D."/>
            <person name="Crous P.W."/>
            <person name="Fauchery L."/>
            <person name="Girlanda M."/>
            <person name="Hayes R.D."/>
            <person name="Keri Z."/>
            <person name="LaButti K."/>
            <person name="Lipzen A."/>
            <person name="Lombard V."/>
            <person name="Magnuson J."/>
            <person name="Maillard F."/>
            <person name="Murat C."/>
            <person name="Nolan M."/>
            <person name="Ohm R.A."/>
            <person name="Pangilinan J."/>
            <person name="Pereira M.F."/>
            <person name="Perotto S."/>
            <person name="Peter M."/>
            <person name="Pfister S."/>
            <person name="Riley R."/>
            <person name="Sitrit Y."/>
            <person name="Stielow J.B."/>
            <person name="Szollosi G."/>
            <person name="Zifcakova L."/>
            <person name="Stursova M."/>
            <person name="Spatafora J.W."/>
            <person name="Tedersoo L."/>
            <person name="Vaario L.M."/>
            <person name="Yamada A."/>
            <person name="Yan M."/>
            <person name="Wang P."/>
            <person name="Xu J."/>
            <person name="Bruns T."/>
            <person name="Baldrian P."/>
            <person name="Vilgalys R."/>
            <person name="Dunand C."/>
            <person name="Henrissat B."/>
            <person name="Grigoriev I.V."/>
            <person name="Hibbett D."/>
            <person name="Nagy L.G."/>
            <person name="Martin F.M."/>
        </authorList>
    </citation>
    <scope>NUCLEOTIDE SEQUENCE</scope>
    <source>
        <strain evidence="7">UP504</strain>
    </source>
</reference>
<dbReference type="OrthoDB" id="10027013at2759"/>
<gene>
    <name evidence="7" type="ORF">BS47DRAFT_1316346</name>
</gene>